<evidence type="ECO:0000313" key="4">
    <source>
        <dbReference type="Proteomes" id="UP000076761"/>
    </source>
</evidence>
<feature type="transmembrane region" description="Helical" evidence="2">
    <location>
        <begin position="86"/>
        <end position="105"/>
    </location>
</feature>
<organism evidence="3 4">
    <name type="scientific">Neolentinus lepideus HHB14362 ss-1</name>
    <dbReference type="NCBI Taxonomy" id="1314782"/>
    <lineage>
        <taxon>Eukaryota</taxon>
        <taxon>Fungi</taxon>
        <taxon>Dikarya</taxon>
        <taxon>Basidiomycota</taxon>
        <taxon>Agaricomycotina</taxon>
        <taxon>Agaricomycetes</taxon>
        <taxon>Gloeophyllales</taxon>
        <taxon>Gloeophyllaceae</taxon>
        <taxon>Neolentinus</taxon>
    </lineage>
</organism>
<feature type="transmembrane region" description="Helical" evidence="2">
    <location>
        <begin position="53"/>
        <end position="74"/>
    </location>
</feature>
<proteinExistence type="predicted"/>
<keyword evidence="4" id="KW-1185">Reference proteome</keyword>
<feature type="transmembrane region" description="Helical" evidence="2">
    <location>
        <begin position="146"/>
        <end position="167"/>
    </location>
</feature>
<sequence length="311" mass="33632">MRPREYCCCAIPVVTAGIYAVLTEQLILGILAGTLAVATPHLVGAATPSFAKWLFAIICYVGAGLQVLGFLGVYQDKSILFRRYTTLHIMLTTAAFSVAAVWVIISASRHSTAESQCRTDFFANATTGPEASESQTLCNIFPWVDVGLMGGLWVVMAIAQFYFYFIVSSFGRTQREAISTYNSIYDASKPLTNDIPMNDRSDPWDPRGSTDTLADERGKGYVHGKSDSVASVSTILGDKMERPRDGYGQSGYDGYGAGTSRRKPSASGSVAQPSYAYTQDPGPTPRFNDNYYSNNGTAGIDMPVRAQAHPG</sequence>
<feature type="compositionally biased region" description="Polar residues" evidence="1">
    <location>
        <begin position="266"/>
        <end position="277"/>
    </location>
</feature>
<accession>A0A165W064</accession>
<feature type="region of interest" description="Disordered" evidence="1">
    <location>
        <begin position="237"/>
        <end position="311"/>
    </location>
</feature>
<reference evidence="3 4" key="1">
    <citation type="journal article" date="2016" name="Mol. Biol. Evol.">
        <title>Comparative Genomics of Early-Diverging Mushroom-Forming Fungi Provides Insights into the Origins of Lignocellulose Decay Capabilities.</title>
        <authorList>
            <person name="Nagy L.G."/>
            <person name="Riley R."/>
            <person name="Tritt A."/>
            <person name="Adam C."/>
            <person name="Daum C."/>
            <person name="Floudas D."/>
            <person name="Sun H."/>
            <person name="Yadav J.S."/>
            <person name="Pangilinan J."/>
            <person name="Larsson K.H."/>
            <person name="Matsuura K."/>
            <person name="Barry K."/>
            <person name="Labutti K."/>
            <person name="Kuo R."/>
            <person name="Ohm R.A."/>
            <person name="Bhattacharya S.S."/>
            <person name="Shirouzu T."/>
            <person name="Yoshinaga Y."/>
            <person name="Martin F.M."/>
            <person name="Grigoriev I.V."/>
            <person name="Hibbett D.S."/>
        </authorList>
    </citation>
    <scope>NUCLEOTIDE SEQUENCE [LARGE SCALE GENOMIC DNA]</scope>
    <source>
        <strain evidence="3 4">HHB14362 ss-1</strain>
    </source>
</reference>
<gene>
    <name evidence="3" type="ORF">NEOLEDRAFT_1126019</name>
</gene>
<keyword evidence="2" id="KW-1133">Transmembrane helix</keyword>
<dbReference type="AlphaFoldDB" id="A0A165W064"/>
<name>A0A165W064_9AGAM</name>
<feature type="region of interest" description="Disordered" evidence="1">
    <location>
        <begin position="195"/>
        <end position="224"/>
    </location>
</feature>
<dbReference type="STRING" id="1314782.A0A165W064"/>
<dbReference type="OrthoDB" id="2552042at2759"/>
<dbReference type="InParanoid" id="A0A165W064"/>
<protein>
    <submittedName>
        <fullName evidence="3">Uncharacterized protein</fullName>
    </submittedName>
</protein>
<feature type="compositionally biased region" description="Gly residues" evidence="1">
    <location>
        <begin position="248"/>
        <end position="257"/>
    </location>
</feature>
<keyword evidence="2" id="KW-0812">Transmembrane</keyword>
<evidence type="ECO:0000256" key="2">
    <source>
        <dbReference type="SAM" id="Phobius"/>
    </source>
</evidence>
<evidence type="ECO:0000313" key="3">
    <source>
        <dbReference type="EMBL" id="KZT30464.1"/>
    </source>
</evidence>
<feature type="transmembrane region" description="Helical" evidence="2">
    <location>
        <begin position="7"/>
        <end position="33"/>
    </location>
</feature>
<evidence type="ECO:0000256" key="1">
    <source>
        <dbReference type="SAM" id="MobiDB-lite"/>
    </source>
</evidence>
<dbReference type="Proteomes" id="UP000076761">
    <property type="component" value="Unassembled WGS sequence"/>
</dbReference>
<keyword evidence="2" id="KW-0472">Membrane</keyword>
<dbReference type="EMBL" id="KV425551">
    <property type="protein sequence ID" value="KZT30464.1"/>
    <property type="molecule type" value="Genomic_DNA"/>
</dbReference>